<reference evidence="2" key="1">
    <citation type="submission" date="2023-10" db="EMBL/GenBank/DDBJ databases">
        <authorList>
            <person name="Chen Y."/>
            <person name="Shah S."/>
            <person name="Dougan E. K."/>
            <person name="Thang M."/>
            <person name="Chan C."/>
        </authorList>
    </citation>
    <scope>NUCLEOTIDE SEQUENCE [LARGE SCALE GENOMIC DNA]</scope>
</reference>
<name>A0ABN9XKD5_9DINO</name>
<sequence>MPGAVAGGRRPTGKENDPERANASRGQFQAPVATPARAKRASADAAPGASGPPAKRAASRKDFLSLLETAAPDLAGIVAEYLWGQVEERTSCPATGLVQARRGVLPEVGRLVTCGKTFGVFVITGCKERRGCVAAASRSAAGLRGHIDMVNFLERFRSLWAASRSLRLQRSDEADTMEVNAYLSYLMDAKPV</sequence>
<evidence type="ECO:0000313" key="2">
    <source>
        <dbReference type="EMBL" id="CAK0900290.1"/>
    </source>
</evidence>
<keyword evidence="3" id="KW-1185">Reference proteome</keyword>
<feature type="region of interest" description="Disordered" evidence="1">
    <location>
        <begin position="1"/>
        <end position="57"/>
    </location>
</feature>
<gene>
    <name evidence="2" type="ORF">PCOR1329_LOCUS77611</name>
</gene>
<dbReference type="Proteomes" id="UP001189429">
    <property type="component" value="Unassembled WGS sequence"/>
</dbReference>
<accession>A0ABN9XKD5</accession>
<dbReference type="EMBL" id="CAUYUJ010020753">
    <property type="protein sequence ID" value="CAK0900290.1"/>
    <property type="molecule type" value="Genomic_DNA"/>
</dbReference>
<proteinExistence type="predicted"/>
<comment type="caution">
    <text evidence="2">The sequence shown here is derived from an EMBL/GenBank/DDBJ whole genome shotgun (WGS) entry which is preliminary data.</text>
</comment>
<evidence type="ECO:0000313" key="3">
    <source>
        <dbReference type="Proteomes" id="UP001189429"/>
    </source>
</evidence>
<feature type="compositionally biased region" description="Basic and acidic residues" evidence="1">
    <location>
        <begin position="12"/>
        <end position="22"/>
    </location>
</feature>
<organism evidence="2 3">
    <name type="scientific">Prorocentrum cordatum</name>
    <dbReference type="NCBI Taxonomy" id="2364126"/>
    <lineage>
        <taxon>Eukaryota</taxon>
        <taxon>Sar</taxon>
        <taxon>Alveolata</taxon>
        <taxon>Dinophyceae</taxon>
        <taxon>Prorocentrales</taxon>
        <taxon>Prorocentraceae</taxon>
        <taxon>Prorocentrum</taxon>
    </lineage>
</organism>
<feature type="compositionally biased region" description="Low complexity" evidence="1">
    <location>
        <begin position="43"/>
        <end position="56"/>
    </location>
</feature>
<evidence type="ECO:0000256" key="1">
    <source>
        <dbReference type="SAM" id="MobiDB-lite"/>
    </source>
</evidence>
<protein>
    <submittedName>
        <fullName evidence="2">Uncharacterized protein</fullName>
    </submittedName>
</protein>